<sequence>MPFAENLAVGRVCFQSQAQGAVQGELKCVSVENYRSLPALPLDVEFLSDSLQVQGTNEGLVVVDTRAELLYLFSIEVTVQSESCRLRQVDDAEDGEVQQADVGHIECPRKLHWLYTFYHVFEKFPVQGLLNDGERRPVSIAATCPVSMNPALVLENCHDFFSLLMSDLMALNKPLQGLNLTKGLGVHRAALDGIHMKSMSLTTFFQTLITFLPIQICRAEANALRLLQDGMSQQRTDQEDVLLGVLNASVSMFTIFRMEMRLDKEVDGLFAKFQKGMHLVKKESRLFQGCLYMSVKDINLNDGRGVIAEFTSKIQKVVAPNCDRNFINEMYSGKVNINCSPPLGTTGYCTSLGRAKQLVDKIMREQATSPFAYRNGEAFHDCMRLVLAKIAALDWTTLDATSQQLEMKNVHRKVPGILRTGALIPAEWQTKETVPRYLMEPVATRESDVSLLKFDLLAQDHPEWLQQWPLADQLNALDGIEDTEIDFGPSVCSEKNVSSEALDLVLMELFQQYLELTCKGAFERISETDSSHFDIMVSFLVKRRKVKVAIWVKNYLGPDRFLEEWDALEHSHLVPFESLLKRCHQKCSLCHLECMRCAWHSSQEDHDCGMSHVCRGLCEFCMTLDTEVDQLARCSCRAGHEGRCNCGKGDHTCGDDCALVDALNCQVKCELKTGHRGPHRCSVKQHICGLPCSASNCNGQCSARVEEKHRVHKCASNQCHHLCEMEGCSQRCSTANHFHGSKDPNASSDRFVARVKHMCNQRHVCKGICESPGICSTVIRVSSRRFNGSHNHFDYDLKQMVAVRKKCAMVLQPGQVSHYGVHSCGKVASHGCESQCRACKYYCDQALGHTGAHSTSHGNMTTMHFIAPRGTTKNGIAWNRRVYAPGEEGIAEMCGLYCSTGGRGHVHYVECGKQADKCVYSGRDDHRRHCNKSLLTPEPKSELDEVLHAEYWQTIGWEDPCSSARERAEFAKCPMLCNDPEHHGNRKGPSWCDLPAWHHPMVPRDVDDKYRYVDGHRLACSHVSASRIVHHIFVLDCSGSMRGDPWQTLMKAVSEYLKGRLASGYEHDIVSVVSFGDTGRIEYEEVKITSAVSQYVNLRGGGTLYAKGLREAGALLSRTNMNVYRPVLIFFTDGRPADAKQGLKVAKTLRQSYVISGLWSFVVGFGKVSDAGLKELAKALGGKVHKACSVDMIPDTFRSISKSLGACAGLICNN</sequence>
<evidence type="ECO:0000313" key="1">
    <source>
        <dbReference type="EMBL" id="KAI9909755.1"/>
    </source>
</evidence>
<evidence type="ECO:0000313" key="2">
    <source>
        <dbReference type="Proteomes" id="UP001163321"/>
    </source>
</evidence>
<protein>
    <submittedName>
        <fullName evidence="1">Uncharacterized protein</fullName>
    </submittedName>
</protein>
<comment type="caution">
    <text evidence="1">The sequence shown here is derived from an EMBL/GenBank/DDBJ whole genome shotgun (WGS) entry which is preliminary data.</text>
</comment>
<keyword evidence="2" id="KW-1185">Reference proteome</keyword>
<reference evidence="1 2" key="1">
    <citation type="journal article" date="2022" name="bioRxiv">
        <title>The genome of the oomycete Peronosclerospora sorghi, a cosmopolitan pathogen of maize and sorghum, is inflated with dispersed pseudogenes.</title>
        <authorList>
            <person name="Fletcher K."/>
            <person name="Martin F."/>
            <person name="Isakeit T."/>
            <person name="Cavanaugh K."/>
            <person name="Magill C."/>
            <person name="Michelmore R."/>
        </authorList>
    </citation>
    <scope>NUCLEOTIDE SEQUENCE [LARGE SCALE GENOMIC DNA]</scope>
    <source>
        <strain evidence="1">P6</strain>
    </source>
</reference>
<dbReference type="EMBL" id="CM047585">
    <property type="protein sequence ID" value="KAI9909755.1"/>
    <property type="molecule type" value="Genomic_DNA"/>
</dbReference>
<proteinExistence type="predicted"/>
<organism evidence="1 2">
    <name type="scientific">Peronosclerospora sorghi</name>
    <dbReference type="NCBI Taxonomy" id="230839"/>
    <lineage>
        <taxon>Eukaryota</taxon>
        <taxon>Sar</taxon>
        <taxon>Stramenopiles</taxon>
        <taxon>Oomycota</taxon>
        <taxon>Peronosporomycetes</taxon>
        <taxon>Peronosporales</taxon>
        <taxon>Peronosporaceae</taxon>
        <taxon>Peronosclerospora</taxon>
    </lineage>
</organism>
<accession>A0ACC0VUW3</accession>
<gene>
    <name evidence="1" type="ORF">PsorP6_010916</name>
</gene>
<dbReference type="Proteomes" id="UP001163321">
    <property type="component" value="Chromosome 6"/>
</dbReference>
<name>A0ACC0VUW3_9STRA</name>